<evidence type="ECO:0000313" key="1">
    <source>
        <dbReference type="EMBL" id="MBA0695894.1"/>
    </source>
</evidence>
<dbReference type="Proteomes" id="UP000593577">
    <property type="component" value="Unassembled WGS sequence"/>
</dbReference>
<proteinExistence type="predicted"/>
<accession>A0A7J8YA33</accession>
<dbReference type="EMBL" id="JABFAA010000011">
    <property type="protein sequence ID" value="MBA0695894.1"/>
    <property type="molecule type" value="Genomic_DNA"/>
</dbReference>
<name>A0A7J8YA33_GOSAI</name>
<protein>
    <submittedName>
        <fullName evidence="1">Uncharacterized protein</fullName>
    </submittedName>
</protein>
<keyword evidence="2" id="KW-1185">Reference proteome</keyword>
<evidence type="ECO:0000313" key="2">
    <source>
        <dbReference type="Proteomes" id="UP000593577"/>
    </source>
</evidence>
<organism evidence="1 2">
    <name type="scientific">Gossypium aridum</name>
    <name type="common">American cotton</name>
    <name type="synonym">Erioxylum aridum</name>
    <dbReference type="NCBI Taxonomy" id="34290"/>
    <lineage>
        <taxon>Eukaryota</taxon>
        <taxon>Viridiplantae</taxon>
        <taxon>Streptophyta</taxon>
        <taxon>Embryophyta</taxon>
        <taxon>Tracheophyta</taxon>
        <taxon>Spermatophyta</taxon>
        <taxon>Magnoliopsida</taxon>
        <taxon>eudicotyledons</taxon>
        <taxon>Gunneridae</taxon>
        <taxon>Pentapetalae</taxon>
        <taxon>rosids</taxon>
        <taxon>malvids</taxon>
        <taxon>Malvales</taxon>
        <taxon>Malvaceae</taxon>
        <taxon>Malvoideae</taxon>
        <taxon>Gossypium</taxon>
    </lineage>
</organism>
<reference evidence="1 2" key="1">
    <citation type="journal article" date="2019" name="Genome Biol. Evol.">
        <title>Insights into the evolution of the New World diploid cottons (Gossypium, subgenus Houzingenia) based on genome sequencing.</title>
        <authorList>
            <person name="Grover C.E."/>
            <person name="Arick M.A. 2nd"/>
            <person name="Thrash A."/>
            <person name="Conover J.L."/>
            <person name="Sanders W.S."/>
            <person name="Peterson D.G."/>
            <person name="Frelichowski J.E."/>
            <person name="Scheffler J.A."/>
            <person name="Scheffler B.E."/>
            <person name="Wendel J.F."/>
        </authorList>
    </citation>
    <scope>NUCLEOTIDE SEQUENCE [LARGE SCALE GENOMIC DNA]</scope>
    <source>
        <strain evidence="1">185</strain>
        <tissue evidence="1">Leaf</tissue>
    </source>
</reference>
<dbReference type="AlphaFoldDB" id="A0A7J8YA33"/>
<comment type="caution">
    <text evidence="1">The sequence shown here is derived from an EMBL/GenBank/DDBJ whole genome shotgun (WGS) entry which is preliminary data.</text>
</comment>
<gene>
    <name evidence="1" type="ORF">Goari_002491</name>
</gene>
<sequence>MRNNTVKRAFGSKNKKECSTFSKCLGRS</sequence>